<sequence length="64" mass="7185">MDACNNFGPLFKSRLDRVLKQSTNFKAFIYAHHIVKPVLQVGPTSGPSYSKLVLFNPKLDSSNF</sequence>
<evidence type="ECO:0000313" key="1">
    <source>
        <dbReference type="Proteomes" id="UP000887563"/>
    </source>
</evidence>
<accession>A0A914NCA3</accession>
<proteinExistence type="predicted"/>
<evidence type="ECO:0000313" key="2">
    <source>
        <dbReference type="WBParaSite" id="Minc3s05290g37946"/>
    </source>
</evidence>
<organism evidence="1 2">
    <name type="scientific">Meloidogyne incognita</name>
    <name type="common">Southern root-knot nematode worm</name>
    <name type="synonym">Oxyuris incognita</name>
    <dbReference type="NCBI Taxonomy" id="6306"/>
    <lineage>
        <taxon>Eukaryota</taxon>
        <taxon>Metazoa</taxon>
        <taxon>Ecdysozoa</taxon>
        <taxon>Nematoda</taxon>
        <taxon>Chromadorea</taxon>
        <taxon>Rhabditida</taxon>
        <taxon>Tylenchina</taxon>
        <taxon>Tylenchomorpha</taxon>
        <taxon>Tylenchoidea</taxon>
        <taxon>Meloidogynidae</taxon>
        <taxon>Meloidogyninae</taxon>
        <taxon>Meloidogyne</taxon>
        <taxon>Meloidogyne incognita group</taxon>
    </lineage>
</organism>
<dbReference type="AlphaFoldDB" id="A0A914NCA3"/>
<keyword evidence="1" id="KW-1185">Reference proteome</keyword>
<dbReference type="WBParaSite" id="Minc3s05290g37946">
    <property type="protein sequence ID" value="Minc3s05290g37946"/>
    <property type="gene ID" value="Minc3s05290g37946"/>
</dbReference>
<protein>
    <submittedName>
        <fullName evidence="2">Uncharacterized protein</fullName>
    </submittedName>
</protein>
<dbReference type="Proteomes" id="UP000887563">
    <property type="component" value="Unplaced"/>
</dbReference>
<reference evidence="2" key="1">
    <citation type="submission" date="2022-11" db="UniProtKB">
        <authorList>
            <consortium name="WormBaseParasite"/>
        </authorList>
    </citation>
    <scope>IDENTIFICATION</scope>
</reference>
<name>A0A914NCA3_MELIC</name>